<organism evidence="1 2">
    <name type="scientific">Entamoeba histolytica</name>
    <dbReference type="NCBI Taxonomy" id="5759"/>
    <lineage>
        <taxon>Eukaryota</taxon>
        <taxon>Amoebozoa</taxon>
        <taxon>Evosea</taxon>
        <taxon>Archamoebae</taxon>
        <taxon>Mastigamoebida</taxon>
        <taxon>Entamoebidae</taxon>
        <taxon>Entamoeba</taxon>
    </lineage>
</organism>
<dbReference type="EMBL" id="BDEQ01000001">
    <property type="protein sequence ID" value="GAT97342.1"/>
    <property type="molecule type" value="Genomic_DNA"/>
</dbReference>
<dbReference type="VEuPathDB" id="AmoebaDB:EHI_192120"/>
<gene>
    <name evidence="1" type="ORF">CL6EHI_192120</name>
</gene>
<reference evidence="1 2" key="1">
    <citation type="submission" date="2016-05" db="EMBL/GenBank/DDBJ databases">
        <title>First whole genome sequencing of Entamoeba histolytica HM1:IMSS-clone-6.</title>
        <authorList>
            <person name="Mukherjee Avik.K."/>
            <person name="Izumyama S."/>
            <person name="Nakada-Tsukui K."/>
            <person name="Nozaki T."/>
        </authorList>
    </citation>
    <scope>NUCLEOTIDE SEQUENCE [LARGE SCALE GENOMIC DNA]</scope>
    <source>
        <strain evidence="1 2">HM1:IMSS clone 6</strain>
    </source>
</reference>
<dbReference type="OMA" id="CACSERD"/>
<evidence type="ECO:0000313" key="2">
    <source>
        <dbReference type="Proteomes" id="UP000078387"/>
    </source>
</evidence>
<protein>
    <submittedName>
        <fullName evidence="1">Uncharacterized protein</fullName>
    </submittedName>
</protein>
<proteinExistence type="predicted"/>
<dbReference type="VEuPathDB" id="AmoebaDB:KM1_214450"/>
<sequence>MTTTDDTVKFGKVEITQYKRAIGGSCGVPEKGKYPLGLSFEIVNQSEMTFEEYVEKYQKKTEPLEEIGEKKRKKLLSENKQDLTKYDDSIDIEMQKTMKRISKRGCRCKGVCDKNCVCVKHGQSCIFGVCACSDRDCSNIRDDDPCIGSPFDDIDAGQRSILLNVTPAPVKKHSIFN</sequence>
<dbReference type="Proteomes" id="UP000078387">
    <property type="component" value="Unassembled WGS sequence"/>
</dbReference>
<dbReference type="AlphaFoldDB" id="A0A5K1UEV0"/>
<dbReference type="VEuPathDB" id="AmoebaDB:EHI8A_141880"/>
<evidence type="ECO:0000313" key="1">
    <source>
        <dbReference type="EMBL" id="GAT97342.1"/>
    </source>
</evidence>
<name>A0A5K1UEV0_ENTHI</name>
<dbReference type="VEuPathDB" id="AmoebaDB:EHI5A_076450"/>
<comment type="caution">
    <text evidence="1">The sequence shown here is derived from an EMBL/GenBank/DDBJ whole genome shotgun (WGS) entry which is preliminary data.</text>
</comment>
<dbReference type="VEuPathDB" id="AmoebaDB:EHI7A_106550"/>
<accession>A0A5K1UEV0</accession>